<name>A0AA37HN10_9HYPH</name>
<evidence type="ECO:0000313" key="3">
    <source>
        <dbReference type="Proteomes" id="UP001055108"/>
    </source>
</evidence>
<feature type="domain" description="(S)-ureidoglycine aminohydrolase cupin" evidence="1">
    <location>
        <begin position="77"/>
        <end position="149"/>
    </location>
</feature>
<dbReference type="EMBL" id="BPQM01000022">
    <property type="protein sequence ID" value="GJD77797.1"/>
    <property type="molecule type" value="Genomic_DNA"/>
</dbReference>
<accession>A0AA37HN10</accession>
<proteinExistence type="predicted"/>
<dbReference type="Proteomes" id="UP001055108">
    <property type="component" value="Unassembled WGS sequence"/>
</dbReference>
<dbReference type="RefSeq" id="WP_238301532.1">
    <property type="nucleotide sequence ID" value="NZ_BPQM01000022.1"/>
</dbReference>
<comment type="caution">
    <text evidence="2">The sequence shown here is derived from an EMBL/GenBank/DDBJ whole genome shotgun (WGS) entry which is preliminary data.</text>
</comment>
<dbReference type="InterPro" id="IPR014710">
    <property type="entry name" value="RmlC-like_jellyroll"/>
</dbReference>
<dbReference type="CDD" id="cd02227">
    <property type="entry name" value="cupin_TM1112-like"/>
    <property type="match status" value="1"/>
</dbReference>
<keyword evidence="3" id="KW-1185">Reference proteome</keyword>
<dbReference type="InterPro" id="IPR008579">
    <property type="entry name" value="UGlyAH_Cupin_dom"/>
</dbReference>
<reference evidence="2" key="2">
    <citation type="submission" date="2021-08" db="EMBL/GenBank/DDBJ databases">
        <authorList>
            <person name="Tani A."/>
            <person name="Ola A."/>
            <person name="Ogura Y."/>
            <person name="Katsura K."/>
            <person name="Hayashi T."/>
        </authorList>
    </citation>
    <scope>NUCLEOTIDE SEQUENCE</scope>
    <source>
        <strain evidence="2">NBRC 103626</strain>
    </source>
</reference>
<dbReference type="InterPro" id="IPR011051">
    <property type="entry name" value="RmlC_Cupin_sf"/>
</dbReference>
<reference evidence="2" key="1">
    <citation type="journal article" date="2016" name="Front. Microbiol.">
        <title>Genome Sequence of the Piezophilic, Mesophilic Sulfate-Reducing Bacterium Desulfovibrio indicus J2T.</title>
        <authorList>
            <person name="Cao J."/>
            <person name="Maignien L."/>
            <person name="Shao Z."/>
            <person name="Alain K."/>
            <person name="Jebbar M."/>
        </authorList>
    </citation>
    <scope>NUCLEOTIDE SEQUENCE</scope>
    <source>
        <strain evidence="2">NBRC 103626</strain>
    </source>
</reference>
<organism evidence="2 3">
    <name type="scientific">Methylobacterium gregans</name>
    <dbReference type="NCBI Taxonomy" id="374424"/>
    <lineage>
        <taxon>Bacteria</taxon>
        <taxon>Pseudomonadati</taxon>
        <taxon>Pseudomonadota</taxon>
        <taxon>Alphaproteobacteria</taxon>
        <taxon>Hyphomicrobiales</taxon>
        <taxon>Methylobacteriaceae</taxon>
        <taxon>Methylobacterium</taxon>
    </lineage>
</organism>
<dbReference type="PANTHER" id="PTHR40943">
    <property type="entry name" value="CYTOPLASMIC PROTEIN-RELATED"/>
    <property type="match status" value="1"/>
</dbReference>
<evidence type="ECO:0000313" key="2">
    <source>
        <dbReference type="EMBL" id="GJD77797.1"/>
    </source>
</evidence>
<protein>
    <recommendedName>
        <fullName evidence="1">(S)-ureidoglycine aminohydrolase cupin domain-containing protein</fullName>
    </recommendedName>
</protein>
<dbReference type="PANTHER" id="PTHR40943:SF1">
    <property type="entry name" value="CYTOPLASMIC PROTEIN"/>
    <property type="match status" value="1"/>
</dbReference>
<sequence>MEIPRLLYTFGGPAMALLGSLPVLLRPRGAAPPLLDGPLKQNHDFPAAQPRAKSYLPLPSHIVSGNPRQTNTVVFESPDARYAAGIWTCGVGAFRIDFEHDEFIHLIAGAVTTTDAAGISRSYRAGDAFVSPRGWSGTWTVTEPVKKHYTWYKAETAAA</sequence>
<gene>
    <name evidence="2" type="ORF">NBEOAGPD_1007</name>
</gene>
<dbReference type="AlphaFoldDB" id="A0AA37HN10"/>
<dbReference type="SUPFAM" id="SSF51182">
    <property type="entry name" value="RmlC-like cupins"/>
    <property type="match status" value="1"/>
</dbReference>
<dbReference type="Gene3D" id="2.60.120.10">
    <property type="entry name" value="Jelly Rolls"/>
    <property type="match status" value="1"/>
</dbReference>
<dbReference type="Pfam" id="PF05899">
    <property type="entry name" value="Cupin_3"/>
    <property type="match status" value="1"/>
</dbReference>
<evidence type="ECO:0000259" key="1">
    <source>
        <dbReference type="Pfam" id="PF05899"/>
    </source>
</evidence>